<comment type="catalytic activity">
    <reaction evidence="1">
        <text>L-threonine = 2-oxobutanoate + NH4(+)</text>
        <dbReference type="Rhea" id="RHEA:22108"/>
        <dbReference type="ChEBI" id="CHEBI:16763"/>
        <dbReference type="ChEBI" id="CHEBI:28938"/>
        <dbReference type="ChEBI" id="CHEBI:57926"/>
        <dbReference type="EC" id="4.3.1.19"/>
    </reaction>
</comment>
<comment type="pathway">
    <text evidence="3">Amino-acid biosynthesis; L-isoleucine biosynthesis; 2-oxobutanoate from L-threonine: step 1/1.</text>
</comment>
<comment type="similarity">
    <text evidence="5">Belongs to the serine/threonine dehydratase family.</text>
</comment>
<evidence type="ECO:0000256" key="5">
    <source>
        <dbReference type="ARBA" id="ARBA00010869"/>
    </source>
</evidence>
<comment type="cofactor">
    <cofactor evidence="2">
        <name>pyridoxal 5'-phosphate</name>
        <dbReference type="ChEBI" id="CHEBI:597326"/>
    </cofactor>
</comment>
<dbReference type="NCBIfam" id="TIGR01127">
    <property type="entry name" value="ilvA_1Cterm"/>
    <property type="match status" value="1"/>
</dbReference>
<dbReference type="GO" id="GO:0006565">
    <property type="term" value="P:L-serine catabolic process"/>
    <property type="evidence" value="ECO:0007669"/>
    <property type="project" value="TreeGrafter"/>
</dbReference>
<dbReference type="InterPro" id="IPR001926">
    <property type="entry name" value="TrpB-like_PALP"/>
</dbReference>
<gene>
    <name evidence="16" type="ORF">D9V29_11710</name>
</gene>
<dbReference type="GO" id="GO:0004794">
    <property type="term" value="F:threonine deaminase activity"/>
    <property type="evidence" value="ECO:0007669"/>
    <property type="project" value="UniProtKB-EC"/>
</dbReference>
<evidence type="ECO:0000256" key="7">
    <source>
        <dbReference type="ARBA" id="ARBA00012096"/>
    </source>
</evidence>
<keyword evidence="10" id="KW-0028">Amino-acid biosynthesis</keyword>
<dbReference type="SUPFAM" id="SSF55021">
    <property type="entry name" value="ACT-like"/>
    <property type="match status" value="1"/>
</dbReference>
<evidence type="ECO:0000256" key="3">
    <source>
        <dbReference type="ARBA" id="ARBA00004810"/>
    </source>
</evidence>
<dbReference type="CDD" id="cd01562">
    <property type="entry name" value="Thr-dehyd"/>
    <property type="match status" value="1"/>
</dbReference>
<comment type="subunit">
    <text evidence="6">In the native structure, TdcB is in a dimeric form, whereas in the TdcB-AMP complex, it exists in a tetrameric form (dimer of dimers).</text>
</comment>
<evidence type="ECO:0000256" key="4">
    <source>
        <dbReference type="ARBA" id="ARBA00004958"/>
    </source>
</evidence>
<dbReference type="SUPFAM" id="SSF53686">
    <property type="entry name" value="Tryptophan synthase beta subunit-like PLP-dependent enzymes"/>
    <property type="match status" value="1"/>
</dbReference>
<dbReference type="GO" id="GO:0006567">
    <property type="term" value="P:L-threonine catabolic process"/>
    <property type="evidence" value="ECO:0007669"/>
    <property type="project" value="InterPro"/>
</dbReference>
<dbReference type="InterPro" id="IPR000634">
    <property type="entry name" value="Ser/Thr_deHydtase_PyrdxlP-BS"/>
</dbReference>
<keyword evidence="10" id="KW-0412">Isoleucine biosynthesis</keyword>
<dbReference type="EMBL" id="RCUV01000013">
    <property type="protein sequence ID" value="RLP69381.1"/>
    <property type="molecule type" value="Genomic_DNA"/>
</dbReference>
<dbReference type="PANTHER" id="PTHR48078">
    <property type="entry name" value="THREONINE DEHYDRATASE, MITOCHONDRIAL-RELATED"/>
    <property type="match status" value="1"/>
</dbReference>
<dbReference type="InterPro" id="IPR050147">
    <property type="entry name" value="Ser/Thr_Dehydratase"/>
</dbReference>
<name>A0A3L6ZPB4_9MICO</name>
<evidence type="ECO:0000256" key="6">
    <source>
        <dbReference type="ARBA" id="ARBA00011447"/>
    </source>
</evidence>
<evidence type="ECO:0000256" key="1">
    <source>
        <dbReference type="ARBA" id="ARBA00001274"/>
    </source>
</evidence>
<evidence type="ECO:0000256" key="8">
    <source>
        <dbReference type="ARBA" id="ARBA00022248"/>
    </source>
</evidence>
<dbReference type="InterPro" id="IPR036052">
    <property type="entry name" value="TrpB-like_PALP_sf"/>
</dbReference>
<comment type="function">
    <text evidence="13">Catalyzes the anaerobic formation of alpha-ketobutyrate and ammonia from threonine in a two-step reaction. The first step involved a dehydration of threonine and a production of enamine intermediates (aminocrotonate), which tautomerizes to its imine form (iminobutyrate). Both intermediates are unstable and short-lived. The second step is the nonenzymatic hydrolysis of the enamine/imine intermediates to form 2-ketobutyrate and free ammonia. In the low water environment of the cell, the second step is accelerated by RidA.</text>
</comment>
<accession>A0A3L6ZPB4</accession>
<dbReference type="PROSITE" id="PS51671">
    <property type="entry name" value="ACT"/>
    <property type="match status" value="1"/>
</dbReference>
<evidence type="ECO:0000256" key="11">
    <source>
        <dbReference type="ARBA" id="ARBA00022898"/>
    </source>
</evidence>
<proteinExistence type="inferred from homology"/>
<dbReference type="UniPathway" id="UPA00047">
    <property type="reaction ID" value="UER00054"/>
</dbReference>
<dbReference type="GO" id="GO:0003941">
    <property type="term" value="F:L-serine ammonia-lyase activity"/>
    <property type="evidence" value="ECO:0007669"/>
    <property type="project" value="TreeGrafter"/>
</dbReference>
<evidence type="ECO:0000313" key="17">
    <source>
        <dbReference type="Proteomes" id="UP000270299"/>
    </source>
</evidence>
<evidence type="ECO:0000256" key="9">
    <source>
        <dbReference type="ARBA" id="ARBA00022533"/>
    </source>
</evidence>
<evidence type="ECO:0000259" key="15">
    <source>
        <dbReference type="PROSITE" id="PS51671"/>
    </source>
</evidence>
<dbReference type="Proteomes" id="UP000270299">
    <property type="component" value="Unassembled WGS sequence"/>
</dbReference>
<keyword evidence="17" id="KW-1185">Reference proteome</keyword>
<dbReference type="OrthoDB" id="9811476at2"/>
<organism evidence="16 17">
    <name type="scientific">Mycetocola manganoxydans</name>
    <dbReference type="NCBI Taxonomy" id="699879"/>
    <lineage>
        <taxon>Bacteria</taxon>
        <taxon>Bacillati</taxon>
        <taxon>Actinomycetota</taxon>
        <taxon>Actinomycetes</taxon>
        <taxon>Micrococcales</taxon>
        <taxon>Microbacteriaceae</taxon>
        <taxon>Mycetocola</taxon>
    </lineage>
</organism>
<dbReference type="FunFam" id="3.40.50.1100:FF:000007">
    <property type="entry name" value="L-threonine dehydratase catabolic TdcB"/>
    <property type="match status" value="1"/>
</dbReference>
<feature type="domain" description="ACT" evidence="15">
    <location>
        <begin position="337"/>
        <end position="413"/>
    </location>
</feature>
<evidence type="ECO:0000256" key="12">
    <source>
        <dbReference type="ARBA" id="ARBA00023239"/>
    </source>
</evidence>
<dbReference type="RefSeq" id="WP_121673512.1">
    <property type="nucleotide sequence ID" value="NZ_BMXM01000009.1"/>
</dbReference>
<dbReference type="CDD" id="cd04886">
    <property type="entry name" value="ACT_ThrD-II-like"/>
    <property type="match status" value="1"/>
</dbReference>
<keyword evidence="11" id="KW-0663">Pyridoxal phosphate</keyword>
<keyword evidence="12 16" id="KW-0456">Lyase</keyword>
<dbReference type="GO" id="GO:0009097">
    <property type="term" value="P:isoleucine biosynthetic process"/>
    <property type="evidence" value="ECO:0007669"/>
    <property type="project" value="UniProtKB-UniPathway"/>
</dbReference>
<protein>
    <recommendedName>
        <fullName evidence="8">L-threonine dehydratase catabolic TdcB</fullName>
        <ecNumber evidence="7">4.3.1.19</ecNumber>
    </recommendedName>
    <alternativeName>
        <fullName evidence="14">Threonine deaminase</fullName>
    </alternativeName>
</protein>
<dbReference type="PANTHER" id="PTHR48078:SF6">
    <property type="entry name" value="L-THREONINE DEHYDRATASE CATABOLIC TDCB"/>
    <property type="match status" value="1"/>
</dbReference>
<dbReference type="PROSITE" id="PS00165">
    <property type="entry name" value="DEHYDRATASE_SER_THR"/>
    <property type="match status" value="1"/>
</dbReference>
<comment type="pathway">
    <text evidence="4">Amino-acid degradation; L-threonine degradation via propanoate pathway; propanoate from L-threonine: step 1/4.</text>
</comment>
<dbReference type="AlphaFoldDB" id="A0A3L6ZPB4"/>
<evidence type="ECO:0000313" key="16">
    <source>
        <dbReference type="EMBL" id="RLP69381.1"/>
    </source>
</evidence>
<evidence type="ECO:0000256" key="13">
    <source>
        <dbReference type="ARBA" id="ARBA00025527"/>
    </source>
</evidence>
<keyword evidence="9" id="KW-0021">Allosteric enzyme</keyword>
<dbReference type="Gene3D" id="3.40.50.1100">
    <property type="match status" value="2"/>
</dbReference>
<dbReference type="InterPro" id="IPR044561">
    <property type="entry name" value="ACT_ThrD-II-like"/>
</dbReference>
<dbReference type="FunFam" id="3.40.50.1100:FF:000005">
    <property type="entry name" value="Threonine dehydratase catabolic"/>
    <property type="match status" value="1"/>
</dbReference>
<dbReference type="InterPro" id="IPR045865">
    <property type="entry name" value="ACT-like_dom_sf"/>
</dbReference>
<keyword evidence="10" id="KW-0100">Branched-chain amino acid biosynthesis</keyword>
<dbReference type="InterPro" id="IPR002912">
    <property type="entry name" value="ACT_dom"/>
</dbReference>
<comment type="caution">
    <text evidence="16">The sequence shown here is derived from an EMBL/GenBank/DDBJ whole genome shotgun (WGS) entry which is preliminary data.</text>
</comment>
<dbReference type="Pfam" id="PF00291">
    <property type="entry name" value="PALP"/>
    <property type="match status" value="1"/>
</dbReference>
<sequence length="413" mass="43094">MTDAAPSGPTLEQFETARTVVSRVAQETPTESSRYLAELLGADVYLKCENLQRTGSYKIRGAYNRMAQLTDAERARGVVAASAGNHAQGVAFAARELGIASTIFMPIGVPLPKLQATKAYGAQVVLRGHTVAEPLLAAAAYAEETGAIFIPPFDHEDVIVGQGTLGLEIWDAVPDVETVIVPIGGGGLIAGVASAMKLRAAAAGRTIRVIGVQAANAAAYPASLASGIATEVPVQATIADGIAVGKPGTLNFEIIRDVVDDVVTVSEDDIAKALLVLLERAKLVVEPAGAVGVAAILAGEIEPSGPTVVILSGGNIDPLLMQRVISHGLAASDRYLTLRIPLPDRPGQLARTAELVAQANANVIEVLHTRHGHGLKIGEVELELSVETRGPEHRDLVVETLRAAGYDPRIVED</sequence>
<dbReference type="InterPro" id="IPR005789">
    <property type="entry name" value="Thr_deHydtase_catblc"/>
</dbReference>
<dbReference type="EC" id="4.3.1.19" evidence="7"/>
<reference evidence="16 17" key="1">
    <citation type="submission" date="2018-10" db="EMBL/GenBank/DDBJ databases">
        <authorList>
            <person name="Li J."/>
        </authorList>
    </citation>
    <scope>NUCLEOTIDE SEQUENCE [LARGE SCALE GENOMIC DNA]</scope>
    <source>
        <strain evidence="16 17">CCTCC AB209002</strain>
    </source>
</reference>
<evidence type="ECO:0000256" key="10">
    <source>
        <dbReference type="ARBA" id="ARBA00022624"/>
    </source>
</evidence>
<evidence type="ECO:0000256" key="2">
    <source>
        <dbReference type="ARBA" id="ARBA00001933"/>
    </source>
</evidence>
<evidence type="ECO:0000256" key="14">
    <source>
        <dbReference type="ARBA" id="ARBA00031427"/>
    </source>
</evidence>
<dbReference type="GO" id="GO:0030170">
    <property type="term" value="F:pyridoxal phosphate binding"/>
    <property type="evidence" value="ECO:0007669"/>
    <property type="project" value="InterPro"/>
</dbReference>